<dbReference type="VEuPathDB" id="TriTrypDB:LMJSD75_170012900"/>
<organism evidence="2 3">
    <name type="scientific">Leishmania major</name>
    <dbReference type="NCBI Taxonomy" id="5664"/>
    <lineage>
        <taxon>Eukaryota</taxon>
        <taxon>Discoba</taxon>
        <taxon>Euglenozoa</taxon>
        <taxon>Kinetoplastea</taxon>
        <taxon>Metakinetoplastina</taxon>
        <taxon>Trypanosomatida</taxon>
        <taxon>Trypanosomatidae</taxon>
        <taxon>Leishmaniinae</taxon>
        <taxon>Leishmania</taxon>
    </lineage>
</organism>
<feature type="region of interest" description="Disordered" evidence="1">
    <location>
        <begin position="120"/>
        <end position="168"/>
    </location>
</feature>
<dbReference type="VEuPathDB" id="TriTrypDB:LMJFC_170014500"/>
<protein>
    <submittedName>
        <fullName evidence="2">Uncharacterized protein</fullName>
    </submittedName>
</protein>
<reference evidence="2 3" key="2">
    <citation type="journal article" date="2011" name="Genome Res.">
        <title>Chromosome and gene copy number variation allow major structural change between species and strains of Leishmania.</title>
        <authorList>
            <person name="Rogers M.B."/>
            <person name="Hilley J.D."/>
            <person name="Dickens N.J."/>
            <person name="Wilkes J."/>
            <person name="Bates P.A."/>
            <person name="Depledge D.P."/>
            <person name="Harris D."/>
            <person name="Her Y."/>
            <person name="Herzyk P."/>
            <person name="Imamura H."/>
            <person name="Otto T.D."/>
            <person name="Sanders M."/>
            <person name="Seeger K."/>
            <person name="Dujardin J.C."/>
            <person name="Berriman M."/>
            <person name="Smith D.F."/>
            <person name="Hertz-Fowler C."/>
            <person name="Mottram J.C."/>
        </authorList>
    </citation>
    <scope>NUCLEOTIDE SEQUENCE [LARGE SCALE GENOMIC DNA]</scope>
    <source>
        <strain evidence="3">MHOM/IL/81/Friedlin</strain>
    </source>
</reference>
<gene>
    <name evidence="2" type="ORF">LMJF_17_0733</name>
</gene>
<accession>Q4QEC4</accession>
<feature type="compositionally biased region" description="Low complexity" evidence="1">
    <location>
        <begin position="152"/>
        <end position="165"/>
    </location>
</feature>
<dbReference type="VEuPathDB" id="TriTrypDB:LmjF.17.0733"/>
<dbReference type="RefSeq" id="XP_001682324.1">
    <property type="nucleotide sequence ID" value="XM_001682272.1"/>
</dbReference>
<dbReference type="KEGG" id="lma:LMJF_17_0733"/>
<evidence type="ECO:0000313" key="2">
    <source>
        <dbReference type="EMBL" id="CAJ03623.1"/>
    </source>
</evidence>
<dbReference type="InParanoid" id="Q4QEC4"/>
<dbReference type="Proteomes" id="UP000000542">
    <property type="component" value="Chromosome 17"/>
</dbReference>
<sequence>MKVHKRTNYISNIISTVGKKSALKKMSDSAPGAEKVEKAVVESAKAESAATDCITAIDVKEENTDSETGPVGTTLVQDASEETLETIPPAEEAVPTAASEEVKEEHPVIVGAKADPIPAEASAEAPTAAPGKVTDELPDKEASTSGAVLTAESPKTETTSPSTPRKPQKAAFNIDAKPFSPVSLSDPALQATLVGEANGLSIKIGQWNPQPFVPIAHLSPTAPVNAGHIPYVSPALPPAPAVKKETTTGKDSLSAYAKPWSPHPEVTVTPVVAAENEVAIHPGSWSAMTVDGKEVITPSPMVPRKSSTNLFAHSFSIHPKGLKTVELELFNYACARCTLRTLYGRLSSRQPDVTMRNVSVDVPPLCIAHLIEQITKAKVTALYLNESEGPHYDIWLDKPNLSTQLVEFISGSLWATPMHHGYAVMGKNEEGKRYLRNYVERLRDSKPPGPNVYDVALVEVKEH</sequence>
<feature type="compositionally biased region" description="Basic and acidic residues" evidence="1">
    <location>
        <begin position="133"/>
        <end position="142"/>
    </location>
</feature>
<dbReference type="HOGENOM" id="CLU_591166_0_0_1"/>
<evidence type="ECO:0000313" key="3">
    <source>
        <dbReference type="Proteomes" id="UP000000542"/>
    </source>
</evidence>
<feature type="compositionally biased region" description="Low complexity" evidence="1">
    <location>
        <begin position="120"/>
        <end position="130"/>
    </location>
</feature>
<evidence type="ECO:0000256" key="1">
    <source>
        <dbReference type="SAM" id="MobiDB-lite"/>
    </source>
</evidence>
<dbReference type="EMBL" id="FR796413">
    <property type="protein sequence ID" value="CAJ03623.1"/>
    <property type="molecule type" value="Genomic_DNA"/>
</dbReference>
<proteinExistence type="predicted"/>
<dbReference type="AlphaFoldDB" id="Q4QEC4"/>
<keyword evidence="3" id="KW-1185">Reference proteome</keyword>
<dbReference type="OMA" id="WSPHPEV"/>
<reference evidence="2 3" key="1">
    <citation type="journal article" date="2005" name="Science">
        <title>The genome of the kinetoplastid parasite, Leishmania major.</title>
        <authorList>
            <person name="Ivens A.C."/>
            <person name="Peacock C.S."/>
            <person name="Worthey E.A."/>
            <person name="Murphy L."/>
            <person name="Aggarwal G."/>
            <person name="Berriman M."/>
            <person name="Sisk E."/>
            <person name="Rajandream M.A."/>
            <person name="Adlem E."/>
            <person name="Aert R."/>
            <person name="Anupama A."/>
            <person name="Apostolou Z."/>
            <person name="Attipoe P."/>
            <person name="Bason N."/>
            <person name="Bauser C."/>
            <person name="Beck A."/>
            <person name="Beverley S.M."/>
            <person name="Bianchettin G."/>
            <person name="Borzym K."/>
            <person name="Bothe G."/>
            <person name="Bruschi C.V."/>
            <person name="Collins M."/>
            <person name="Cadag E."/>
            <person name="Ciarloni L."/>
            <person name="Clayton C."/>
            <person name="Coulson R.M."/>
            <person name="Cronin A."/>
            <person name="Cruz A.K."/>
            <person name="Davies R.M."/>
            <person name="De Gaudenzi J."/>
            <person name="Dobson D.E."/>
            <person name="Duesterhoeft A."/>
            <person name="Fazelina G."/>
            <person name="Fosker N."/>
            <person name="Frasch A.C."/>
            <person name="Fraser A."/>
            <person name="Fuchs M."/>
            <person name="Gabel C."/>
            <person name="Goble A."/>
            <person name="Goffeau A."/>
            <person name="Harris D."/>
            <person name="Hertz-Fowler C."/>
            <person name="Hilbert H."/>
            <person name="Horn D."/>
            <person name="Huang Y."/>
            <person name="Klages S."/>
            <person name="Knights A."/>
            <person name="Kube M."/>
            <person name="Larke N."/>
            <person name="Litvin L."/>
            <person name="Lord A."/>
            <person name="Louie T."/>
            <person name="Marra M."/>
            <person name="Masuy D."/>
            <person name="Matthews K."/>
            <person name="Michaeli S."/>
            <person name="Mottram J.C."/>
            <person name="Muller-Auer S."/>
            <person name="Munden H."/>
            <person name="Nelson S."/>
            <person name="Norbertczak H."/>
            <person name="Oliver K."/>
            <person name="O'neil S."/>
            <person name="Pentony M."/>
            <person name="Pohl T.M."/>
            <person name="Price C."/>
            <person name="Purnelle B."/>
            <person name="Quail M.A."/>
            <person name="Rabbinowitsch E."/>
            <person name="Reinhardt R."/>
            <person name="Rieger M."/>
            <person name="Rinta J."/>
            <person name="Robben J."/>
            <person name="Robertson L."/>
            <person name="Ruiz J.C."/>
            <person name="Rutter S."/>
            <person name="Saunders D."/>
            <person name="Schafer M."/>
            <person name="Schein J."/>
            <person name="Schwartz D.C."/>
            <person name="Seeger K."/>
            <person name="Seyler A."/>
            <person name="Sharp S."/>
            <person name="Shin H."/>
            <person name="Sivam D."/>
            <person name="Squares R."/>
            <person name="Squares S."/>
            <person name="Tosato V."/>
            <person name="Vogt C."/>
            <person name="Volckaert G."/>
            <person name="Wambutt R."/>
            <person name="Warren T."/>
            <person name="Wedler H."/>
            <person name="Woodward J."/>
            <person name="Zhou S."/>
            <person name="Zimmermann W."/>
            <person name="Smith D.F."/>
            <person name="Blackwell J.M."/>
            <person name="Stuart K.D."/>
            <person name="Barrell B."/>
            <person name="Myler P.J."/>
        </authorList>
    </citation>
    <scope>NUCLEOTIDE SEQUENCE [LARGE SCALE GENOMIC DNA]</scope>
    <source>
        <strain evidence="3">MHOM/IL/81/Friedlin</strain>
    </source>
</reference>
<dbReference type="VEuPathDB" id="TriTrypDB:LMJLV39_170013300"/>
<name>Q4QEC4_LEIMA</name>
<dbReference type="GeneID" id="5650795"/>
<dbReference type="eggNOG" id="ENOG502S1ZK">
    <property type="taxonomic scope" value="Eukaryota"/>
</dbReference>